<dbReference type="HOGENOM" id="CLU_3069486_0_0_1"/>
<dbReference type="Proteomes" id="UP000054166">
    <property type="component" value="Unassembled WGS sequence"/>
</dbReference>
<organism evidence="2 3">
    <name type="scientific">Piloderma croceum (strain F 1598)</name>
    <dbReference type="NCBI Taxonomy" id="765440"/>
    <lineage>
        <taxon>Eukaryota</taxon>
        <taxon>Fungi</taxon>
        <taxon>Dikarya</taxon>
        <taxon>Basidiomycota</taxon>
        <taxon>Agaricomycotina</taxon>
        <taxon>Agaricomycetes</taxon>
        <taxon>Agaricomycetidae</taxon>
        <taxon>Atheliales</taxon>
        <taxon>Atheliaceae</taxon>
        <taxon>Piloderma</taxon>
    </lineage>
</organism>
<name>A0A0C3GEM5_PILCF</name>
<reference evidence="3" key="2">
    <citation type="submission" date="2015-01" db="EMBL/GenBank/DDBJ databases">
        <title>Evolutionary Origins and Diversification of the Mycorrhizal Mutualists.</title>
        <authorList>
            <consortium name="DOE Joint Genome Institute"/>
            <consortium name="Mycorrhizal Genomics Consortium"/>
            <person name="Kohler A."/>
            <person name="Kuo A."/>
            <person name="Nagy L.G."/>
            <person name="Floudas D."/>
            <person name="Copeland A."/>
            <person name="Barry K.W."/>
            <person name="Cichocki N."/>
            <person name="Veneault-Fourrey C."/>
            <person name="LaButti K."/>
            <person name="Lindquist E.A."/>
            <person name="Lipzen A."/>
            <person name="Lundell T."/>
            <person name="Morin E."/>
            <person name="Murat C."/>
            <person name="Riley R."/>
            <person name="Ohm R."/>
            <person name="Sun H."/>
            <person name="Tunlid A."/>
            <person name="Henrissat B."/>
            <person name="Grigoriev I.V."/>
            <person name="Hibbett D.S."/>
            <person name="Martin F."/>
        </authorList>
    </citation>
    <scope>NUCLEOTIDE SEQUENCE [LARGE SCALE GENOMIC DNA]</scope>
    <source>
        <strain evidence="3">F 1598</strain>
    </source>
</reference>
<keyword evidence="3" id="KW-1185">Reference proteome</keyword>
<evidence type="ECO:0000256" key="1">
    <source>
        <dbReference type="SAM" id="MobiDB-lite"/>
    </source>
</evidence>
<sequence length="53" mass="5903">MLGCHYTGNYAEGDIPSSDLNVDAGDTNQTPLSSMVQPMAEQWLKMKRWADID</sequence>
<gene>
    <name evidence="2" type="ORF">PILCRDRAFT_812982</name>
</gene>
<dbReference type="InParanoid" id="A0A0C3GEM5"/>
<dbReference type="EMBL" id="KN832975">
    <property type="protein sequence ID" value="KIM89086.1"/>
    <property type="molecule type" value="Genomic_DNA"/>
</dbReference>
<protein>
    <submittedName>
        <fullName evidence="2">Uncharacterized protein</fullName>
    </submittedName>
</protein>
<dbReference type="AlphaFoldDB" id="A0A0C3GEM5"/>
<evidence type="ECO:0000313" key="3">
    <source>
        <dbReference type="Proteomes" id="UP000054166"/>
    </source>
</evidence>
<proteinExistence type="predicted"/>
<reference evidence="2 3" key="1">
    <citation type="submission" date="2014-04" db="EMBL/GenBank/DDBJ databases">
        <authorList>
            <consortium name="DOE Joint Genome Institute"/>
            <person name="Kuo A."/>
            <person name="Tarkka M."/>
            <person name="Buscot F."/>
            <person name="Kohler A."/>
            <person name="Nagy L.G."/>
            <person name="Floudas D."/>
            <person name="Copeland A."/>
            <person name="Barry K.W."/>
            <person name="Cichocki N."/>
            <person name="Veneault-Fourrey C."/>
            <person name="LaButti K."/>
            <person name="Lindquist E.A."/>
            <person name="Lipzen A."/>
            <person name="Lundell T."/>
            <person name="Morin E."/>
            <person name="Murat C."/>
            <person name="Sun H."/>
            <person name="Tunlid A."/>
            <person name="Henrissat B."/>
            <person name="Grigoriev I.V."/>
            <person name="Hibbett D.S."/>
            <person name="Martin F."/>
            <person name="Nordberg H.P."/>
            <person name="Cantor M.N."/>
            <person name="Hua S.X."/>
        </authorList>
    </citation>
    <scope>NUCLEOTIDE SEQUENCE [LARGE SCALE GENOMIC DNA]</scope>
    <source>
        <strain evidence="2 3">F 1598</strain>
    </source>
</reference>
<feature type="region of interest" description="Disordered" evidence="1">
    <location>
        <begin position="1"/>
        <end position="32"/>
    </location>
</feature>
<evidence type="ECO:0000313" key="2">
    <source>
        <dbReference type="EMBL" id="KIM89086.1"/>
    </source>
</evidence>
<accession>A0A0C3GEM5</accession>